<dbReference type="Pfam" id="PF09822">
    <property type="entry name" value="ABC_transp_aux"/>
    <property type="match status" value="1"/>
</dbReference>
<reference evidence="5" key="2">
    <citation type="submission" date="2020-09" db="EMBL/GenBank/DDBJ databases">
        <authorList>
            <person name="Sun Q."/>
            <person name="Zhou Y."/>
        </authorList>
    </citation>
    <scope>NUCLEOTIDE SEQUENCE</scope>
    <source>
        <strain evidence="5">CGMCC 1.7086</strain>
    </source>
</reference>
<evidence type="ECO:0000313" key="6">
    <source>
        <dbReference type="Proteomes" id="UP000606935"/>
    </source>
</evidence>
<sequence length="611" mass="66802">MLNRLSTIVAGILLLLVFFVLVMLNNQLLGSARLDLTENQVYSLSEGSKQVLNELDEPVHLYFFFSDRASKGMTGLRNYANRVESLLEEYRSASKGKVILHKVDPEPFSEAEDEANRFGLTAASIGAAGDAIYLGLAARNAFDDEKVIGFFDPQQESFLEYEISKLIYQLSDPQPVKVTLITDLQVQGGQNPMTGRFDPAWTSINQLQQLYDVQVLGSDVSAVPVDTDVLLLIHPKNLSDELLFSVDQYALGGGKLMVFVDPHHESDPMAAMGGANSSNLDKLFSAWGVGFDAGQVVLDAATGLDIRTQSGVTRHMGFLGLGIEQLDNSDVITRGLELINGASFGYFTAPKGPGLNWQPLLHSSSSSSHMDSTTYAMTRDAKQLASGFASRNQQHVLAARLSGKASSAFLTPPEGSDALTSLSDGELNAILIADTDVLTDRFWVSQSNFFGQTIFTPFANNGDFLTNAVENLGGSNALISVRSRGTFSRPFDVVQALTVKAEQAFRDQEQLLQQELDETEQALAQLQGQRSETGALVLDAQQQQALDDFMQKKIEIRRALREVRHQLDKDIERLGSWLKFINIAVAPIVLVILLGLLARLTRRKAGGVKHG</sequence>
<reference evidence="5" key="1">
    <citation type="journal article" date="2014" name="Int. J. Syst. Evol. Microbiol.">
        <title>Complete genome sequence of Corynebacterium casei LMG S-19264T (=DSM 44701T), isolated from a smear-ripened cheese.</title>
        <authorList>
            <consortium name="US DOE Joint Genome Institute (JGI-PGF)"/>
            <person name="Walter F."/>
            <person name="Albersmeier A."/>
            <person name="Kalinowski J."/>
            <person name="Ruckert C."/>
        </authorList>
    </citation>
    <scope>NUCLEOTIDE SEQUENCE</scope>
    <source>
        <strain evidence="5">CGMCC 1.7086</strain>
    </source>
</reference>
<evidence type="ECO:0000259" key="3">
    <source>
        <dbReference type="Pfam" id="PF09822"/>
    </source>
</evidence>
<feature type="coiled-coil region" evidence="1">
    <location>
        <begin position="502"/>
        <end position="529"/>
    </location>
</feature>
<accession>A0A918DLV7</accession>
<dbReference type="InterPro" id="IPR019196">
    <property type="entry name" value="ABC_transp_unknown"/>
</dbReference>
<evidence type="ECO:0008006" key="7">
    <source>
        <dbReference type="Google" id="ProtNLM"/>
    </source>
</evidence>
<evidence type="ECO:0000256" key="1">
    <source>
        <dbReference type="SAM" id="Coils"/>
    </source>
</evidence>
<keyword evidence="2" id="KW-0472">Membrane</keyword>
<keyword evidence="6" id="KW-1185">Reference proteome</keyword>
<feature type="domain" description="DUF7088" evidence="4">
    <location>
        <begin position="38"/>
        <end position="138"/>
    </location>
</feature>
<dbReference type="AlphaFoldDB" id="A0A918DLV7"/>
<feature type="transmembrane region" description="Helical" evidence="2">
    <location>
        <begin position="577"/>
        <end position="597"/>
    </location>
</feature>
<keyword evidence="2" id="KW-1133">Transmembrane helix</keyword>
<protein>
    <recommendedName>
        <fullName evidence="7">ABC transporter</fullName>
    </recommendedName>
</protein>
<proteinExistence type="predicted"/>
<evidence type="ECO:0000259" key="4">
    <source>
        <dbReference type="Pfam" id="PF23357"/>
    </source>
</evidence>
<feature type="domain" description="ABC-type uncharacterised transport system" evidence="3">
    <location>
        <begin position="185"/>
        <end position="468"/>
    </location>
</feature>
<name>A0A918DLV7_9ALTE</name>
<evidence type="ECO:0000256" key="2">
    <source>
        <dbReference type="SAM" id="Phobius"/>
    </source>
</evidence>
<comment type="caution">
    <text evidence="5">The sequence shown here is derived from an EMBL/GenBank/DDBJ whole genome shotgun (WGS) entry which is preliminary data.</text>
</comment>
<dbReference type="Pfam" id="PF23357">
    <property type="entry name" value="DUF7088"/>
    <property type="match status" value="1"/>
</dbReference>
<dbReference type="EMBL" id="BMLS01000005">
    <property type="protein sequence ID" value="GGO72162.1"/>
    <property type="molecule type" value="Genomic_DNA"/>
</dbReference>
<dbReference type="RefSeq" id="WP_188696835.1">
    <property type="nucleotide sequence ID" value="NZ_BMLS01000005.1"/>
</dbReference>
<gene>
    <name evidence="5" type="ORF">GCM10010982_29630</name>
</gene>
<evidence type="ECO:0000313" key="5">
    <source>
        <dbReference type="EMBL" id="GGO72162.1"/>
    </source>
</evidence>
<dbReference type="InterPro" id="IPR055396">
    <property type="entry name" value="DUF7088"/>
</dbReference>
<keyword evidence="1" id="KW-0175">Coiled coil</keyword>
<keyword evidence="2" id="KW-0812">Transmembrane</keyword>
<organism evidence="5 6">
    <name type="scientific">Bowmanella pacifica</name>
    <dbReference type="NCBI Taxonomy" id="502051"/>
    <lineage>
        <taxon>Bacteria</taxon>
        <taxon>Pseudomonadati</taxon>
        <taxon>Pseudomonadota</taxon>
        <taxon>Gammaproteobacteria</taxon>
        <taxon>Alteromonadales</taxon>
        <taxon>Alteromonadaceae</taxon>
        <taxon>Bowmanella</taxon>
    </lineage>
</organism>
<dbReference type="Proteomes" id="UP000606935">
    <property type="component" value="Unassembled WGS sequence"/>
</dbReference>